<dbReference type="RefSeq" id="WP_379914200.1">
    <property type="nucleotide sequence ID" value="NZ_JBHSWE010000002.1"/>
</dbReference>
<keyword evidence="4" id="KW-1185">Reference proteome</keyword>
<reference evidence="4" key="1">
    <citation type="journal article" date="2019" name="Int. J. Syst. Evol. Microbiol.">
        <title>The Global Catalogue of Microorganisms (GCM) 10K type strain sequencing project: providing services to taxonomists for standard genome sequencing and annotation.</title>
        <authorList>
            <consortium name="The Broad Institute Genomics Platform"/>
            <consortium name="The Broad Institute Genome Sequencing Center for Infectious Disease"/>
            <person name="Wu L."/>
            <person name="Ma J."/>
        </authorList>
    </citation>
    <scope>NUCLEOTIDE SEQUENCE [LARGE SCALE GENOMIC DNA]</scope>
    <source>
        <strain evidence="4">NBRC 111756</strain>
    </source>
</reference>
<evidence type="ECO:0000313" key="3">
    <source>
        <dbReference type="EMBL" id="MFC6674187.1"/>
    </source>
</evidence>
<dbReference type="InterPro" id="IPR029063">
    <property type="entry name" value="SAM-dependent_MTases_sf"/>
</dbReference>
<organism evidence="3 4">
    <name type="scientific">Marinobacterium aestuariivivens</name>
    <dbReference type="NCBI Taxonomy" id="1698799"/>
    <lineage>
        <taxon>Bacteria</taxon>
        <taxon>Pseudomonadati</taxon>
        <taxon>Pseudomonadota</taxon>
        <taxon>Gammaproteobacteria</taxon>
        <taxon>Oceanospirillales</taxon>
        <taxon>Oceanospirillaceae</taxon>
        <taxon>Marinobacterium</taxon>
    </lineage>
</organism>
<name>A0ABW2AAF3_9GAMM</name>
<dbReference type="PANTHER" id="PTHR13090:SF1">
    <property type="entry name" value="ARGININE-HYDROXYLASE NDUFAF5, MITOCHONDRIAL"/>
    <property type="match status" value="1"/>
</dbReference>
<keyword evidence="2" id="KW-0808">Transferase</keyword>
<sequence>MTALFRHIHRALQPGGVMVFSTLGPGSLQELKRAWQSVDDHQHVNDFIPVRELENAILGSGFATLELRRRRQVLHYPKLQRLTRELKGIGAHNLNDKRPSGLVSRAKLTRLISSYERYRNDNGLLPATYEVVYGVLRKSRLERN</sequence>
<accession>A0ABW2AAF3</accession>
<evidence type="ECO:0000256" key="1">
    <source>
        <dbReference type="ARBA" id="ARBA00022603"/>
    </source>
</evidence>
<dbReference type="GO" id="GO:0008168">
    <property type="term" value="F:methyltransferase activity"/>
    <property type="evidence" value="ECO:0007669"/>
    <property type="project" value="UniProtKB-KW"/>
</dbReference>
<evidence type="ECO:0000313" key="4">
    <source>
        <dbReference type="Proteomes" id="UP001596422"/>
    </source>
</evidence>
<comment type="caution">
    <text evidence="3">The sequence shown here is derived from an EMBL/GenBank/DDBJ whole genome shotgun (WGS) entry which is preliminary data.</text>
</comment>
<dbReference type="Pfam" id="PF13489">
    <property type="entry name" value="Methyltransf_23"/>
    <property type="match status" value="1"/>
</dbReference>
<dbReference type="SUPFAM" id="SSF53335">
    <property type="entry name" value="S-adenosyl-L-methionine-dependent methyltransferases"/>
    <property type="match status" value="1"/>
</dbReference>
<dbReference type="Proteomes" id="UP001596422">
    <property type="component" value="Unassembled WGS sequence"/>
</dbReference>
<dbReference type="Gene3D" id="3.40.50.150">
    <property type="entry name" value="Vaccinia Virus protein VP39"/>
    <property type="match status" value="1"/>
</dbReference>
<dbReference type="GO" id="GO:0032259">
    <property type="term" value="P:methylation"/>
    <property type="evidence" value="ECO:0007669"/>
    <property type="project" value="UniProtKB-KW"/>
</dbReference>
<dbReference type="PANTHER" id="PTHR13090">
    <property type="entry name" value="ARGININE-HYDROXYLASE NDUFAF5, MITOCHONDRIAL"/>
    <property type="match status" value="1"/>
</dbReference>
<protein>
    <submittedName>
        <fullName evidence="3">Methyltransferase domain-containing protein</fullName>
    </submittedName>
</protein>
<dbReference type="EMBL" id="JBHSWE010000002">
    <property type="protein sequence ID" value="MFC6674187.1"/>
    <property type="molecule type" value="Genomic_DNA"/>
</dbReference>
<gene>
    <name evidence="3" type="ORF">ACFQDL_31835</name>
</gene>
<keyword evidence="1 3" id="KW-0489">Methyltransferase</keyword>
<dbReference type="InterPro" id="IPR050602">
    <property type="entry name" value="Malonyl-ACP_OMT"/>
</dbReference>
<proteinExistence type="predicted"/>
<evidence type="ECO:0000256" key="2">
    <source>
        <dbReference type="ARBA" id="ARBA00022679"/>
    </source>
</evidence>